<evidence type="ECO:0000313" key="2">
    <source>
        <dbReference type="EMBL" id="KAJ8753301.1"/>
    </source>
</evidence>
<dbReference type="EMBL" id="JAIWQS010000010">
    <property type="protein sequence ID" value="KAJ8753301.1"/>
    <property type="molecule type" value="Genomic_DNA"/>
</dbReference>
<evidence type="ECO:0000256" key="1">
    <source>
        <dbReference type="SAM" id="MobiDB-lite"/>
    </source>
</evidence>
<gene>
    <name evidence="2" type="ORF">K2173_019700</name>
</gene>
<proteinExistence type="predicted"/>
<evidence type="ECO:0000313" key="3">
    <source>
        <dbReference type="Proteomes" id="UP001159364"/>
    </source>
</evidence>
<sequence>MATALSHLSSFFTKPHHSGSAADSAAKGREKSDHSRRRDHTAVVNRSPVEGAYTEGLVNTKLTQQQPTQWAPTFTTTGATTGPIEALHALTRVINTTSAIYSWSATHLPSTTPN</sequence>
<feature type="compositionally biased region" description="Polar residues" evidence="1">
    <location>
        <begin position="1"/>
        <end position="12"/>
    </location>
</feature>
<protein>
    <submittedName>
        <fullName evidence="2">Uncharacterized protein</fullName>
    </submittedName>
</protein>
<feature type="region of interest" description="Disordered" evidence="1">
    <location>
        <begin position="1"/>
        <end position="51"/>
    </location>
</feature>
<accession>A0AAV8SMT2</accession>
<organism evidence="2 3">
    <name type="scientific">Erythroxylum novogranatense</name>
    <dbReference type="NCBI Taxonomy" id="1862640"/>
    <lineage>
        <taxon>Eukaryota</taxon>
        <taxon>Viridiplantae</taxon>
        <taxon>Streptophyta</taxon>
        <taxon>Embryophyta</taxon>
        <taxon>Tracheophyta</taxon>
        <taxon>Spermatophyta</taxon>
        <taxon>Magnoliopsida</taxon>
        <taxon>eudicotyledons</taxon>
        <taxon>Gunneridae</taxon>
        <taxon>Pentapetalae</taxon>
        <taxon>rosids</taxon>
        <taxon>fabids</taxon>
        <taxon>Malpighiales</taxon>
        <taxon>Erythroxylaceae</taxon>
        <taxon>Erythroxylum</taxon>
    </lineage>
</organism>
<reference evidence="2 3" key="1">
    <citation type="submission" date="2021-09" db="EMBL/GenBank/DDBJ databases">
        <title>Genomic insights and catalytic innovation underlie evolution of tropane alkaloids biosynthesis.</title>
        <authorList>
            <person name="Wang Y.-J."/>
            <person name="Tian T."/>
            <person name="Huang J.-P."/>
            <person name="Huang S.-X."/>
        </authorList>
    </citation>
    <scope>NUCLEOTIDE SEQUENCE [LARGE SCALE GENOMIC DNA]</scope>
    <source>
        <strain evidence="2">KIB-2018</strain>
        <tissue evidence="2">Leaf</tissue>
    </source>
</reference>
<dbReference type="Proteomes" id="UP001159364">
    <property type="component" value="Linkage Group LG10"/>
</dbReference>
<comment type="caution">
    <text evidence="2">The sequence shown here is derived from an EMBL/GenBank/DDBJ whole genome shotgun (WGS) entry which is preliminary data.</text>
</comment>
<name>A0AAV8SMT2_9ROSI</name>
<dbReference type="AlphaFoldDB" id="A0AAV8SMT2"/>
<keyword evidence="3" id="KW-1185">Reference proteome</keyword>